<keyword evidence="1" id="KW-0805">Transcription regulation</keyword>
<sequence length="154" mass="17433">MAEPNLPCKPNSPLLLQRFLPYRLTTLSNKISQALAAQYSERFDLSIPEWRIVAVLGEGVALSAAEIVQRTAMDKVAVSRAVKKLLEKGRLEKNQDTNDNRRFALSLSEAGKTLYEEVVPIALDYEKRLIAQLNHEEIDNMDKLFNHLDSVILK</sequence>
<dbReference type="InterPro" id="IPR036390">
    <property type="entry name" value="WH_DNA-bd_sf"/>
</dbReference>
<keyword evidence="6" id="KW-1185">Reference proteome</keyword>
<keyword evidence="2" id="KW-0238">DNA-binding</keyword>
<dbReference type="Gene3D" id="1.10.10.10">
    <property type="entry name" value="Winged helix-like DNA-binding domain superfamily/Winged helix DNA-binding domain"/>
    <property type="match status" value="1"/>
</dbReference>
<name>A0ABP3GB72_9ALTE</name>
<keyword evidence="3" id="KW-0804">Transcription</keyword>
<gene>
    <name evidence="5" type="ORF">GCM10009092_02170</name>
</gene>
<evidence type="ECO:0000256" key="3">
    <source>
        <dbReference type="ARBA" id="ARBA00023163"/>
    </source>
</evidence>
<dbReference type="InterPro" id="IPR036388">
    <property type="entry name" value="WH-like_DNA-bd_sf"/>
</dbReference>
<evidence type="ECO:0000256" key="2">
    <source>
        <dbReference type="ARBA" id="ARBA00023125"/>
    </source>
</evidence>
<evidence type="ECO:0000259" key="4">
    <source>
        <dbReference type="PROSITE" id="PS50995"/>
    </source>
</evidence>
<dbReference type="PROSITE" id="PS50995">
    <property type="entry name" value="HTH_MARR_2"/>
    <property type="match status" value="1"/>
</dbReference>
<proteinExistence type="predicted"/>
<comment type="caution">
    <text evidence="5">The sequence shown here is derived from an EMBL/GenBank/DDBJ whole genome shotgun (WGS) entry which is preliminary data.</text>
</comment>
<dbReference type="Pfam" id="PF12802">
    <property type="entry name" value="MarR_2"/>
    <property type="match status" value="1"/>
</dbReference>
<evidence type="ECO:0000313" key="5">
    <source>
        <dbReference type="EMBL" id="GAA0341208.1"/>
    </source>
</evidence>
<dbReference type="PRINTS" id="PR00598">
    <property type="entry name" value="HTHMARR"/>
</dbReference>
<organism evidence="5 6">
    <name type="scientific">Bowmanella denitrificans</name>
    <dbReference type="NCBI Taxonomy" id="366582"/>
    <lineage>
        <taxon>Bacteria</taxon>
        <taxon>Pseudomonadati</taxon>
        <taxon>Pseudomonadota</taxon>
        <taxon>Gammaproteobacteria</taxon>
        <taxon>Alteromonadales</taxon>
        <taxon>Alteromonadaceae</taxon>
        <taxon>Bowmanella</taxon>
    </lineage>
</organism>
<dbReference type="Proteomes" id="UP001501757">
    <property type="component" value="Unassembled WGS sequence"/>
</dbReference>
<dbReference type="SMART" id="SM00347">
    <property type="entry name" value="HTH_MARR"/>
    <property type="match status" value="1"/>
</dbReference>
<dbReference type="PANTHER" id="PTHR35790">
    <property type="entry name" value="HTH-TYPE TRANSCRIPTIONAL REGULATOR PCHR"/>
    <property type="match status" value="1"/>
</dbReference>
<dbReference type="EMBL" id="BAAAEI010000001">
    <property type="protein sequence ID" value="GAA0341208.1"/>
    <property type="molecule type" value="Genomic_DNA"/>
</dbReference>
<feature type="domain" description="HTH marR-type" evidence="4">
    <location>
        <begin position="17"/>
        <end position="150"/>
    </location>
</feature>
<evidence type="ECO:0000256" key="1">
    <source>
        <dbReference type="ARBA" id="ARBA00023015"/>
    </source>
</evidence>
<dbReference type="PANTHER" id="PTHR35790:SF4">
    <property type="entry name" value="HTH-TYPE TRANSCRIPTIONAL REGULATOR PCHR"/>
    <property type="match status" value="1"/>
</dbReference>
<reference evidence="6" key="1">
    <citation type="journal article" date="2019" name="Int. J. Syst. Evol. Microbiol.">
        <title>The Global Catalogue of Microorganisms (GCM) 10K type strain sequencing project: providing services to taxonomists for standard genome sequencing and annotation.</title>
        <authorList>
            <consortium name="The Broad Institute Genomics Platform"/>
            <consortium name="The Broad Institute Genome Sequencing Center for Infectious Disease"/>
            <person name="Wu L."/>
            <person name="Ma J."/>
        </authorList>
    </citation>
    <scope>NUCLEOTIDE SEQUENCE [LARGE SCALE GENOMIC DNA]</scope>
    <source>
        <strain evidence="6">JCM 13378</strain>
    </source>
</reference>
<dbReference type="InterPro" id="IPR052067">
    <property type="entry name" value="Metal_resp_HTH_trans_reg"/>
</dbReference>
<dbReference type="SUPFAM" id="SSF46785">
    <property type="entry name" value="Winged helix' DNA-binding domain"/>
    <property type="match status" value="1"/>
</dbReference>
<dbReference type="InterPro" id="IPR000835">
    <property type="entry name" value="HTH_MarR-typ"/>
</dbReference>
<accession>A0ABP3GB72</accession>
<protein>
    <submittedName>
        <fullName evidence="5">MarR family transcriptional regulator</fullName>
    </submittedName>
</protein>
<evidence type="ECO:0000313" key="6">
    <source>
        <dbReference type="Proteomes" id="UP001501757"/>
    </source>
</evidence>